<dbReference type="InterPro" id="IPR050953">
    <property type="entry name" value="N4_N6_ade-DNA_methylase"/>
</dbReference>
<proteinExistence type="predicted"/>
<dbReference type="Gene3D" id="3.40.50.150">
    <property type="entry name" value="Vaccinia Virus protein VP39"/>
    <property type="match status" value="1"/>
</dbReference>
<sequence>MTDADLKAVARAKVSELVRSFQRHEADYLRSAYNETQARTDFITPLLLAFGWDVHNARGQSLGLREVVEEATVEVGEERLSKRPDYELRLARQRKLFVEAKKPSVLIERNREAAFQTRRYGYSASLPISILTNFYQLAVYDCLPKPAISDEAHVARLLLVRFDEFESRFDELWPLLSREAVYSGQFDAHFAAATTPHGIEKFDDLFLRQVKSWRERLARDIHALTPGLTPPELIYAVQLFLSRIVFLRICEDRDIERYETLKGLSATDTYNAFMAELRRADDFYDSGLFRLLNDERLKIRVSDNVLYGIISELYYPQSPYTFAVVETEVLGEIYEQFLGDVIDITAAGSVEIVSKPEVREGGGVVPTPRYIVDIIVARTLGPALEGKAPKDLNGFTVADICCGSGVFLLSVFEALCDHYLAWYLANDRDRHNGLTIYEGAAGQWRLTFGEKRRILIAHLRGVDIDPNAVEVSRFSLLLKLIENETAEVLRDYVATSRTPALPPMEATIRTGNSLVSQAEWTQARGPLPSRLLGKINPFTWKTEFPAEMDRGGFDIIVANPPYIRIQNMVAYSPEEAAFYQSPQSPYTTARQDNFDKYALFIERSFSLMRPDGRLGLIIPHKFMTTQAGHALRSLIANAHTLEEVVHFGVQQVFGRQAANYTCILIFDSDKRDAIQIERVHDLVAWRYGAPGHRTSIPASQLGIDTWQFADADARDLFDRVKARFPIELGQIAEIFVGVQTSADPIYIFKSTAENEATVSINWDGKIWPIERDILRPCLHDAKLFPYSRAQANAWMIFPYEIAAGERRTSARLLQPEVIARRFPGCWAYLSARRAELERRNVVGGAVEEKQFYQFGRSQSLTKFDSPKIILPILSLEARYAYDESNVLMTGGGNGPYYMIRPRAGADTTNFYLLAILHHPLSEALIRTNTSTFRGGYYSHGKQFIERLPIPSSTEAQRAEIERLVGEVISANDAARAARTPHQQDIHERNASALRDQIEDLVTQIFALSNAEMAVVRDIPVPV</sequence>
<dbReference type="Pfam" id="PF07669">
    <property type="entry name" value="Eco57I"/>
    <property type="match status" value="1"/>
</dbReference>
<keyword evidence="8" id="KW-1185">Reference proteome</keyword>
<evidence type="ECO:0000313" key="7">
    <source>
        <dbReference type="EMBL" id="MET4715946.1"/>
    </source>
</evidence>
<protein>
    <recommendedName>
        <fullName evidence="1">site-specific DNA-methyltransferase (adenine-specific)</fullName>
        <ecNumber evidence="1">2.1.1.72</ecNumber>
    </recommendedName>
</protein>
<dbReference type="PROSITE" id="PS00092">
    <property type="entry name" value="N6_MTASE"/>
    <property type="match status" value="1"/>
</dbReference>
<evidence type="ECO:0000256" key="5">
    <source>
        <dbReference type="ARBA" id="ARBA00047942"/>
    </source>
</evidence>
<evidence type="ECO:0000256" key="2">
    <source>
        <dbReference type="ARBA" id="ARBA00022603"/>
    </source>
</evidence>
<dbReference type="InterPro" id="IPR011639">
    <property type="entry name" value="MethylTrfase_TaqI-like_dom"/>
</dbReference>
<evidence type="ECO:0000313" key="8">
    <source>
        <dbReference type="Proteomes" id="UP001549291"/>
    </source>
</evidence>
<name>A0ABV2RG94_BRAJP</name>
<dbReference type="SUPFAM" id="SSF53335">
    <property type="entry name" value="S-adenosyl-L-methionine-dependent methyltransferases"/>
    <property type="match status" value="1"/>
</dbReference>
<dbReference type="PANTHER" id="PTHR33841">
    <property type="entry name" value="DNA METHYLTRANSFERASE YEEA-RELATED"/>
    <property type="match status" value="1"/>
</dbReference>
<evidence type="ECO:0000256" key="4">
    <source>
        <dbReference type="ARBA" id="ARBA00022691"/>
    </source>
</evidence>
<dbReference type="EC" id="2.1.1.72" evidence="1"/>
<dbReference type="RefSeq" id="WP_354269810.1">
    <property type="nucleotide sequence ID" value="NZ_JBEPTQ010000001.1"/>
</dbReference>
<reference evidence="7 8" key="1">
    <citation type="submission" date="2024-06" db="EMBL/GenBank/DDBJ databases">
        <title>Genomic Encyclopedia of Type Strains, Phase V (KMG-V): Genome sequencing to study the core and pangenomes of soil and plant-associated prokaryotes.</title>
        <authorList>
            <person name="Whitman W."/>
        </authorList>
    </citation>
    <scope>NUCLEOTIDE SEQUENCE [LARGE SCALE GENOMIC DNA]</scope>
    <source>
        <strain evidence="7 8">USDA 160</strain>
    </source>
</reference>
<dbReference type="PRINTS" id="PR00507">
    <property type="entry name" value="N12N6MTFRASE"/>
</dbReference>
<comment type="caution">
    <text evidence="7">The sequence shown here is derived from an EMBL/GenBank/DDBJ whole genome shotgun (WGS) entry which is preliminary data.</text>
</comment>
<organism evidence="7 8">
    <name type="scientific">Bradyrhizobium japonicum</name>
    <dbReference type="NCBI Taxonomy" id="375"/>
    <lineage>
        <taxon>Bacteria</taxon>
        <taxon>Pseudomonadati</taxon>
        <taxon>Pseudomonadota</taxon>
        <taxon>Alphaproteobacteria</taxon>
        <taxon>Hyphomicrobiales</taxon>
        <taxon>Nitrobacteraceae</taxon>
        <taxon>Bradyrhizobium</taxon>
    </lineage>
</organism>
<keyword evidence="4" id="KW-0949">S-adenosyl-L-methionine</keyword>
<keyword evidence="2 7" id="KW-0489">Methyltransferase</keyword>
<accession>A0ABV2RG94</accession>
<comment type="catalytic activity">
    <reaction evidence="5">
        <text>a 2'-deoxyadenosine in DNA + S-adenosyl-L-methionine = an N(6)-methyl-2'-deoxyadenosine in DNA + S-adenosyl-L-homocysteine + H(+)</text>
        <dbReference type="Rhea" id="RHEA:15197"/>
        <dbReference type="Rhea" id="RHEA-COMP:12418"/>
        <dbReference type="Rhea" id="RHEA-COMP:12419"/>
        <dbReference type="ChEBI" id="CHEBI:15378"/>
        <dbReference type="ChEBI" id="CHEBI:57856"/>
        <dbReference type="ChEBI" id="CHEBI:59789"/>
        <dbReference type="ChEBI" id="CHEBI:90615"/>
        <dbReference type="ChEBI" id="CHEBI:90616"/>
        <dbReference type="EC" id="2.1.1.72"/>
    </reaction>
</comment>
<dbReference type="EMBL" id="JBEPTQ010000001">
    <property type="protein sequence ID" value="MET4715946.1"/>
    <property type="molecule type" value="Genomic_DNA"/>
</dbReference>
<gene>
    <name evidence="7" type="ORF">ABIF63_000049</name>
</gene>
<evidence type="ECO:0000259" key="6">
    <source>
        <dbReference type="Pfam" id="PF07669"/>
    </source>
</evidence>
<dbReference type="Proteomes" id="UP001549291">
    <property type="component" value="Unassembled WGS sequence"/>
</dbReference>
<dbReference type="InterPro" id="IPR029063">
    <property type="entry name" value="SAM-dependent_MTases_sf"/>
</dbReference>
<evidence type="ECO:0000256" key="3">
    <source>
        <dbReference type="ARBA" id="ARBA00022679"/>
    </source>
</evidence>
<dbReference type="GO" id="GO:0032259">
    <property type="term" value="P:methylation"/>
    <property type="evidence" value="ECO:0007669"/>
    <property type="project" value="UniProtKB-KW"/>
</dbReference>
<dbReference type="GO" id="GO:0008168">
    <property type="term" value="F:methyltransferase activity"/>
    <property type="evidence" value="ECO:0007669"/>
    <property type="project" value="UniProtKB-KW"/>
</dbReference>
<dbReference type="InterPro" id="IPR002052">
    <property type="entry name" value="DNA_methylase_N6_adenine_CS"/>
</dbReference>
<evidence type="ECO:0000256" key="1">
    <source>
        <dbReference type="ARBA" id="ARBA00011900"/>
    </source>
</evidence>
<dbReference type="PANTHER" id="PTHR33841:SF1">
    <property type="entry name" value="DNA METHYLTRANSFERASE A"/>
    <property type="match status" value="1"/>
</dbReference>
<keyword evidence="3" id="KW-0808">Transferase</keyword>
<feature type="domain" description="Type II methyltransferase M.TaqI-like" evidence="6">
    <location>
        <begin position="458"/>
        <end position="653"/>
    </location>
</feature>
<dbReference type="Gene3D" id="3.90.1570.30">
    <property type="match status" value="1"/>
</dbReference>